<dbReference type="AlphaFoldDB" id="A0A3M6UTG3"/>
<sequence>MDDEAVNRIKVERSRISWIFLNVINPNVKNSLHKDVSKGIYGSVTIIWVGCCIVTTCQGFTSDHSCTKPKPGISTFAILFVVAYDADSCPRMTTV</sequence>
<accession>A0A3M6UTG3</accession>
<protein>
    <submittedName>
        <fullName evidence="1">Uncharacterized protein</fullName>
    </submittedName>
</protein>
<reference evidence="1 2" key="1">
    <citation type="journal article" date="2018" name="Sci. Rep.">
        <title>Comparative analysis of the Pocillopora damicornis genome highlights role of immune system in coral evolution.</title>
        <authorList>
            <person name="Cunning R."/>
            <person name="Bay R.A."/>
            <person name="Gillette P."/>
            <person name="Baker A.C."/>
            <person name="Traylor-Knowles N."/>
        </authorList>
    </citation>
    <scope>NUCLEOTIDE SEQUENCE [LARGE SCALE GENOMIC DNA]</scope>
    <source>
        <strain evidence="1">RSMAS</strain>
        <tissue evidence="1">Whole animal</tissue>
    </source>
</reference>
<gene>
    <name evidence="1" type="ORF">pdam_00011061</name>
</gene>
<proteinExistence type="predicted"/>
<organism evidence="1 2">
    <name type="scientific">Pocillopora damicornis</name>
    <name type="common">Cauliflower coral</name>
    <name type="synonym">Millepora damicornis</name>
    <dbReference type="NCBI Taxonomy" id="46731"/>
    <lineage>
        <taxon>Eukaryota</taxon>
        <taxon>Metazoa</taxon>
        <taxon>Cnidaria</taxon>
        <taxon>Anthozoa</taxon>
        <taxon>Hexacorallia</taxon>
        <taxon>Scleractinia</taxon>
        <taxon>Astrocoeniina</taxon>
        <taxon>Pocilloporidae</taxon>
        <taxon>Pocillopora</taxon>
    </lineage>
</organism>
<keyword evidence="2" id="KW-1185">Reference proteome</keyword>
<comment type="caution">
    <text evidence="1">The sequence shown here is derived from an EMBL/GenBank/DDBJ whole genome shotgun (WGS) entry which is preliminary data.</text>
</comment>
<evidence type="ECO:0000313" key="1">
    <source>
        <dbReference type="EMBL" id="RMX56935.1"/>
    </source>
</evidence>
<dbReference type="Proteomes" id="UP000275408">
    <property type="component" value="Unassembled WGS sequence"/>
</dbReference>
<evidence type="ECO:0000313" key="2">
    <source>
        <dbReference type="Proteomes" id="UP000275408"/>
    </source>
</evidence>
<dbReference type="EMBL" id="RCHS01000763">
    <property type="protein sequence ID" value="RMX56935.1"/>
    <property type="molecule type" value="Genomic_DNA"/>
</dbReference>
<name>A0A3M6UTG3_POCDA</name>